<dbReference type="Gene3D" id="2.30.30.760">
    <property type="match status" value="1"/>
</dbReference>
<dbReference type="NCBIfam" id="TIGR03170">
    <property type="entry name" value="flgA_cterm"/>
    <property type="match status" value="1"/>
</dbReference>
<dbReference type="PANTHER" id="PTHR36307:SF1">
    <property type="entry name" value="FLAGELLA BASAL BODY P-RING FORMATION PROTEIN FLGA"/>
    <property type="match status" value="1"/>
</dbReference>
<dbReference type="Pfam" id="PF13144">
    <property type="entry name" value="ChapFlgA"/>
    <property type="match status" value="1"/>
</dbReference>
<sequence>MTLTRLIRIIFFSMMLFVSSIVFSSIVFTVPSVIFSEDWIFSLKDIFPEMKSDRTISYIVNEKIIYSEKELSKILYGLMSSYYSDFDLVFEESTVTVIYKNDNKDIDVQYIDLEIFLQQKIKEYDNSLTVNSIDLKVLPEKVLSAEVIRIFQSYDKLYISLNVKDDKNNQKTLTVIANVSKCEEILVYSKDLTRGTTLNEELTEPATKNVLTINIKPVDIELIRSGSYELTKDVKKGEIADATYLRRIPDVKAGDIVTVLVEFEGITVSTLARAMTNANFGDTLSVRNVENGNIITGKLKEGPILQVSLGGSQK</sequence>
<dbReference type="GO" id="GO:0044780">
    <property type="term" value="P:bacterial-type flagellum assembly"/>
    <property type="evidence" value="ECO:0007669"/>
    <property type="project" value="InterPro"/>
</dbReference>
<protein>
    <recommendedName>
        <fullName evidence="1">Flagella basal body P-ring formation protein FlgA SAF domain-containing protein</fullName>
    </recommendedName>
</protein>
<evidence type="ECO:0000313" key="3">
    <source>
        <dbReference type="Proteomes" id="UP000236604"/>
    </source>
</evidence>
<name>A0A2K1PEK4_9BACT</name>
<proteinExistence type="predicted"/>
<reference evidence="2 3" key="1">
    <citation type="submission" date="2013-12" db="EMBL/GenBank/DDBJ databases">
        <title>Comparative genomics of Petrotoga isolates.</title>
        <authorList>
            <person name="Nesbo C.L."/>
            <person name="Charchuk R."/>
            <person name="Chow K."/>
        </authorList>
    </citation>
    <scope>NUCLEOTIDE SEQUENCE [LARGE SCALE GENOMIC DNA]</scope>
    <source>
        <strain evidence="2 3">DSM 14811</strain>
    </source>
</reference>
<dbReference type="PANTHER" id="PTHR36307">
    <property type="entry name" value="FLAGELLA BASAL BODY P-RING FORMATION PROTEIN FLGA"/>
    <property type="match status" value="1"/>
</dbReference>
<organism evidence="2 3">
    <name type="scientific">Petrotoga mexicana DSM 14811</name>
    <dbReference type="NCBI Taxonomy" id="1122954"/>
    <lineage>
        <taxon>Bacteria</taxon>
        <taxon>Thermotogati</taxon>
        <taxon>Thermotogota</taxon>
        <taxon>Thermotogae</taxon>
        <taxon>Petrotogales</taxon>
        <taxon>Petrotogaceae</taxon>
        <taxon>Petrotoga</taxon>
    </lineage>
</organism>
<accession>A0A2K1PEK4</accession>
<dbReference type="RefSeq" id="WP_103076257.1">
    <property type="nucleotide sequence ID" value="NZ_AZRN01000004.1"/>
</dbReference>
<comment type="caution">
    <text evidence="2">The sequence shown here is derived from an EMBL/GenBank/DDBJ whole genome shotgun (WGS) entry which is preliminary data.</text>
</comment>
<dbReference type="AlphaFoldDB" id="A0A2K1PEK4"/>
<gene>
    <name evidence="2" type="ORF">X927_01040</name>
</gene>
<evidence type="ECO:0000313" key="2">
    <source>
        <dbReference type="EMBL" id="PNS01219.1"/>
    </source>
</evidence>
<dbReference type="EMBL" id="AZRN01000004">
    <property type="protein sequence ID" value="PNS01219.1"/>
    <property type="molecule type" value="Genomic_DNA"/>
</dbReference>
<keyword evidence="3" id="KW-1185">Reference proteome</keyword>
<dbReference type="InterPro" id="IPR017585">
    <property type="entry name" value="SAF_FlgA"/>
</dbReference>
<dbReference type="Proteomes" id="UP000236604">
    <property type="component" value="Unassembled WGS sequence"/>
</dbReference>
<evidence type="ECO:0000259" key="1">
    <source>
        <dbReference type="Pfam" id="PF13144"/>
    </source>
</evidence>
<dbReference type="InterPro" id="IPR039246">
    <property type="entry name" value="Flagellar_FlgA"/>
</dbReference>
<feature type="domain" description="Flagella basal body P-ring formation protein FlgA SAF" evidence="1">
    <location>
        <begin position="184"/>
        <end position="300"/>
    </location>
</feature>